<dbReference type="STRING" id="1263868.RESH_05530"/>
<dbReference type="AlphaFoldDB" id="M5S8A0"/>
<dbReference type="Proteomes" id="UP000011996">
    <property type="component" value="Unassembled WGS sequence"/>
</dbReference>
<gene>
    <name evidence="2" type="ORF">RESH_05530</name>
</gene>
<accession>M5S8A0</accession>
<feature type="compositionally biased region" description="Low complexity" evidence="1">
    <location>
        <begin position="1"/>
        <end position="17"/>
    </location>
</feature>
<dbReference type="Gene3D" id="3.30.160.20">
    <property type="match status" value="1"/>
</dbReference>
<organism evidence="2 3">
    <name type="scientific">Rhodopirellula europaea SH398</name>
    <dbReference type="NCBI Taxonomy" id="1263868"/>
    <lineage>
        <taxon>Bacteria</taxon>
        <taxon>Pseudomonadati</taxon>
        <taxon>Planctomycetota</taxon>
        <taxon>Planctomycetia</taxon>
        <taxon>Pirellulales</taxon>
        <taxon>Pirellulaceae</taxon>
        <taxon>Rhodopirellula</taxon>
    </lineage>
</organism>
<comment type="caution">
    <text evidence="2">The sequence shown here is derived from an EMBL/GenBank/DDBJ whole genome shotgun (WGS) entry which is preliminary data.</text>
</comment>
<protein>
    <submittedName>
        <fullName evidence="2">Class I peptide chain release factor</fullName>
    </submittedName>
</protein>
<sequence>MSDSSTPSPDSTPSWPSLGERMSLPIADGIHPCFWTVEELEKRCQLRTQSRSGPGGQHRNRTASGAFLTFDSGVAEIGAITAEATEQRQQGRNRSTALARMRYLLAVTLRSQSPLVPKLNDDDVVFSETELDLRDRYRGSPMKLNEDNVTKPGVLTLVLNDLWCAGGQPSLIAPHWKTSTSKLVNLVRSHAPAFRLVNQIRQHHSRPPLR</sequence>
<evidence type="ECO:0000313" key="2">
    <source>
        <dbReference type="EMBL" id="EMI23872.1"/>
    </source>
</evidence>
<dbReference type="PATRIC" id="fig|1263868.3.peg.5993"/>
<feature type="region of interest" description="Disordered" evidence="1">
    <location>
        <begin position="1"/>
        <end position="21"/>
    </location>
</feature>
<dbReference type="EMBL" id="ANOF01000180">
    <property type="protein sequence ID" value="EMI23872.1"/>
    <property type="molecule type" value="Genomic_DNA"/>
</dbReference>
<dbReference type="InterPro" id="IPR045853">
    <property type="entry name" value="Pep_chain_release_fac_I_sf"/>
</dbReference>
<proteinExistence type="predicted"/>
<dbReference type="SUPFAM" id="SSF75620">
    <property type="entry name" value="Release factor"/>
    <property type="match status" value="1"/>
</dbReference>
<name>M5S8A0_9BACT</name>
<evidence type="ECO:0000313" key="3">
    <source>
        <dbReference type="Proteomes" id="UP000011996"/>
    </source>
</evidence>
<evidence type="ECO:0000256" key="1">
    <source>
        <dbReference type="SAM" id="MobiDB-lite"/>
    </source>
</evidence>
<reference evidence="2 3" key="1">
    <citation type="journal article" date="2013" name="Mar. Genomics">
        <title>Expression of sulfatases in Rhodopirellula baltica and the diversity of sulfatases in the genus Rhodopirellula.</title>
        <authorList>
            <person name="Wegner C.E."/>
            <person name="Richter-Heitmann T."/>
            <person name="Klindworth A."/>
            <person name="Klockow C."/>
            <person name="Richter M."/>
            <person name="Achstetter T."/>
            <person name="Glockner F.O."/>
            <person name="Harder J."/>
        </authorList>
    </citation>
    <scope>NUCLEOTIDE SEQUENCE [LARGE SCALE GENOMIC DNA]</scope>
    <source>
        <strain evidence="2 3">SH398</strain>
    </source>
</reference>